<evidence type="ECO:0000313" key="1">
    <source>
        <dbReference type="EMBL" id="KAF8436304.1"/>
    </source>
</evidence>
<dbReference type="AlphaFoldDB" id="A0AAD4GBT8"/>
<sequence>MFQEAITRPVGFTTCVARRVIPPRLIPSANLDRDADVDWDGQCSSSAMGMSPTLTIAGRSRTRSESMSMVMLVPLVDAENYDKAAATYTTAFPYRLASLQPHLPNPPWQYPNQGGEDEEESIGSIDAYAPSACTALCLGWSGRGVFVVGQELRLVSPGLHILPPYEMQFGPVFETGKPLHRVDQHRRRDLNWLDLNGTANVEGGDERHGCGDKVDFDEGMGRFVVAKERGGFEVVQLGRAALRKDEGRSRM</sequence>
<dbReference type="Proteomes" id="UP001194468">
    <property type="component" value="Unassembled WGS sequence"/>
</dbReference>
<protein>
    <submittedName>
        <fullName evidence="1">Uncharacterized protein</fullName>
    </submittedName>
</protein>
<evidence type="ECO:0000313" key="2">
    <source>
        <dbReference type="Proteomes" id="UP001194468"/>
    </source>
</evidence>
<reference evidence="1" key="2">
    <citation type="journal article" date="2020" name="Nat. Commun.">
        <title>Large-scale genome sequencing of mycorrhizal fungi provides insights into the early evolution of symbiotic traits.</title>
        <authorList>
            <person name="Miyauchi S."/>
            <person name="Kiss E."/>
            <person name="Kuo A."/>
            <person name="Drula E."/>
            <person name="Kohler A."/>
            <person name="Sanchez-Garcia M."/>
            <person name="Morin E."/>
            <person name="Andreopoulos B."/>
            <person name="Barry K.W."/>
            <person name="Bonito G."/>
            <person name="Buee M."/>
            <person name="Carver A."/>
            <person name="Chen C."/>
            <person name="Cichocki N."/>
            <person name="Clum A."/>
            <person name="Culley D."/>
            <person name="Crous P.W."/>
            <person name="Fauchery L."/>
            <person name="Girlanda M."/>
            <person name="Hayes R.D."/>
            <person name="Keri Z."/>
            <person name="LaButti K."/>
            <person name="Lipzen A."/>
            <person name="Lombard V."/>
            <person name="Magnuson J."/>
            <person name="Maillard F."/>
            <person name="Murat C."/>
            <person name="Nolan M."/>
            <person name="Ohm R.A."/>
            <person name="Pangilinan J."/>
            <person name="Pereira M.F."/>
            <person name="Perotto S."/>
            <person name="Peter M."/>
            <person name="Pfister S."/>
            <person name="Riley R."/>
            <person name="Sitrit Y."/>
            <person name="Stielow J.B."/>
            <person name="Szollosi G."/>
            <person name="Zifcakova L."/>
            <person name="Stursova M."/>
            <person name="Spatafora J.W."/>
            <person name="Tedersoo L."/>
            <person name="Vaario L.M."/>
            <person name="Yamada A."/>
            <person name="Yan M."/>
            <person name="Wang P."/>
            <person name="Xu J."/>
            <person name="Bruns T."/>
            <person name="Baldrian P."/>
            <person name="Vilgalys R."/>
            <person name="Dunand C."/>
            <person name="Henrissat B."/>
            <person name="Grigoriev I.V."/>
            <person name="Hibbett D."/>
            <person name="Nagy L.G."/>
            <person name="Martin F.M."/>
        </authorList>
    </citation>
    <scope>NUCLEOTIDE SEQUENCE</scope>
    <source>
        <strain evidence="1">BED1</strain>
    </source>
</reference>
<accession>A0AAD4GBT8</accession>
<reference evidence="1" key="1">
    <citation type="submission" date="2019-10" db="EMBL/GenBank/DDBJ databases">
        <authorList>
            <consortium name="DOE Joint Genome Institute"/>
            <person name="Kuo A."/>
            <person name="Miyauchi S."/>
            <person name="Kiss E."/>
            <person name="Drula E."/>
            <person name="Kohler A."/>
            <person name="Sanchez-Garcia M."/>
            <person name="Andreopoulos B."/>
            <person name="Barry K.W."/>
            <person name="Bonito G."/>
            <person name="Buee M."/>
            <person name="Carver A."/>
            <person name="Chen C."/>
            <person name="Cichocki N."/>
            <person name="Clum A."/>
            <person name="Culley D."/>
            <person name="Crous P.W."/>
            <person name="Fauchery L."/>
            <person name="Girlanda M."/>
            <person name="Hayes R."/>
            <person name="Keri Z."/>
            <person name="LaButti K."/>
            <person name="Lipzen A."/>
            <person name="Lombard V."/>
            <person name="Magnuson J."/>
            <person name="Maillard F."/>
            <person name="Morin E."/>
            <person name="Murat C."/>
            <person name="Nolan M."/>
            <person name="Ohm R."/>
            <person name="Pangilinan J."/>
            <person name="Pereira M."/>
            <person name="Perotto S."/>
            <person name="Peter M."/>
            <person name="Riley R."/>
            <person name="Sitrit Y."/>
            <person name="Stielow B."/>
            <person name="Szollosi G."/>
            <person name="Zifcakova L."/>
            <person name="Stursova M."/>
            <person name="Spatafora J.W."/>
            <person name="Tedersoo L."/>
            <person name="Vaario L.-M."/>
            <person name="Yamada A."/>
            <person name="Yan M."/>
            <person name="Wang P."/>
            <person name="Xu J."/>
            <person name="Bruns T."/>
            <person name="Baldrian P."/>
            <person name="Vilgalys R."/>
            <person name="Henrissat B."/>
            <person name="Grigoriev I.V."/>
            <person name="Hibbett D."/>
            <person name="Nagy L.G."/>
            <person name="Martin F.M."/>
        </authorList>
    </citation>
    <scope>NUCLEOTIDE SEQUENCE</scope>
    <source>
        <strain evidence="1">BED1</strain>
    </source>
</reference>
<proteinExistence type="predicted"/>
<name>A0AAD4GBT8_BOLED</name>
<comment type="caution">
    <text evidence="1">The sequence shown here is derived from an EMBL/GenBank/DDBJ whole genome shotgun (WGS) entry which is preliminary data.</text>
</comment>
<gene>
    <name evidence="1" type="ORF">L210DRAFT_2477687</name>
</gene>
<dbReference type="EMBL" id="WHUW01000022">
    <property type="protein sequence ID" value="KAF8436304.1"/>
    <property type="molecule type" value="Genomic_DNA"/>
</dbReference>
<organism evidence="1 2">
    <name type="scientific">Boletus edulis BED1</name>
    <dbReference type="NCBI Taxonomy" id="1328754"/>
    <lineage>
        <taxon>Eukaryota</taxon>
        <taxon>Fungi</taxon>
        <taxon>Dikarya</taxon>
        <taxon>Basidiomycota</taxon>
        <taxon>Agaricomycotina</taxon>
        <taxon>Agaricomycetes</taxon>
        <taxon>Agaricomycetidae</taxon>
        <taxon>Boletales</taxon>
        <taxon>Boletineae</taxon>
        <taxon>Boletaceae</taxon>
        <taxon>Boletoideae</taxon>
        <taxon>Boletus</taxon>
    </lineage>
</organism>
<keyword evidence="2" id="KW-1185">Reference proteome</keyword>